<protein>
    <submittedName>
        <fullName evidence="8">BglG family transcription antiterminator</fullName>
    </submittedName>
</protein>
<comment type="caution">
    <text evidence="8">The sequence shown here is derived from an EMBL/GenBank/DDBJ whole genome shotgun (WGS) entry which is preliminary data.</text>
</comment>
<dbReference type="GO" id="GO:0008982">
    <property type="term" value="F:protein-N(PI)-phosphohistidine-sugar phosphotransferase activity"/>
    <property type="evidence" value="ECO:0007669"/>
    <property type="project" value="InterPro"/>
</dbReference>
<dbReference type="CDD" id="cd00211">
    <property type="entry name" value="PTS_IIA_fru"/>
    <property type="match status" value="1"/>
</dbReference>
<dbReference type="PROSITE" id="PS51094">
    <property type="entry name" value="PTS_EIIA_TYPE_2"/>
    <property type="match status" value="1"/>
</dbReference>
<dbReference type="Gene3D" id="1.10.1790.10">
    <property type="entry name" value="PRD domain"/>
    <property type="match status" value="1"/>
</dbReference>
<feature type="domain" description="PTS EIIA type-2" evidence="6">
    <location>
        <begin position="539"/>
        <end position="680"/>
    </location>
</feature>
<dbReference type="InterPro" id="IPR036634">
    <property type="entry name" value="PRD_sf"/>
</dbReference>
<dbReference type="InterPro" id="IPR011608">
    <property type="entry name" value="PRD"/>
</dbReference>
<dbReference type="InterPro" id="IPR007737">
    <property type="entry name" value="Mga_HTH"/>
</dbReference>
<dbReference type="InterPro" id="IPR016152">
    <property type="entry name" value="PTrfase/Anion_transptr"/>
</dbReference>
<dbReference type="PROSITE" id="PS51372">
    <property type="entry name" value="PRD_2"/>
    <property type="match status" value="1"/>
</dbReference>
<keyword evidence="2" id="KW-0677">Repeat</keyword>
<dbReference type="PANTHER" id="PTHR30185">
    <property type="entry name" value="CRYPTIC BETA-GLUCOSIDE BGL OPERON ANTITERMINATOR"/>
    <property type="match status" value="1"/>
</dbReference>
<sequence>MFTERGLRILNMILEDSEGLSLKQLADHFDLSVRSIRYDLENINDVLEDEGLPTIICKRGGSLYVEEKEPIAKYLESLDDFLYSVEARKKFILCTIALTGEINITTIGRELDVSRTSIKNDLEQIKTILASYHLELLPSHRRGLSLEGQENDIRSLQMEVLLEQMSGAGVMNLLTDPVIDGYLDGIDIAKVEDFLYAIEIETDNIISDHAFEMLKAYLIVAVKRNPHNSLLSPYPNEAYLTSTSEFQVIANQVSMLNDACHIHLSPHELAEITDLFIGSPSYNFPNTYYKNWFEVEIIVNKLIQRFSDAYGLDLSYDKELIKDLIIFMKPLLYSHYRHVQQDPHVEEDSRQLYPKIHAIVEKVLRDIDGLPAHHFNEVDKSLITLYFRAAIDRNQYRLKPNKNVLLVCGFGYGTSKLLGQQLKQHYDVTIVDSIPVHRLRKFDHLDEVDVVITTTKRDFPTIDKPVVIVNPVLTAHDFNILEQCNFPKVSKMFLLSKLVDSLKSNPSPYNRKMLADILKGDLGDMIIDDLTESKMGLIDHLPLENISVNVEAKDWREALEAAGEKLVNLGYVEQSYTKSLIDSFEKYGAYMVIKEGIAIPHTKNDNNVLKTGFVLITLKNEVMTPFNKYLKVILAFASIDDTDHLDALTEFSNLLIDHDLQNISNQIETPAELLNYIHMADDSSCS</sequence>
<evidence type="ECO:0000259" key="6">
    <source>
        <dbReference type="PROSITE" id="PS51094"/>
    </source>
</evidence>
<dbReference type="Pfam" id="PF00874">
    <property type="entry name" value="PRD"/>
    <property type="match status" value="1"/>
</dbReference>
<dbReference type="CDD" id="cd05568">
    <property type="entry name" value="PTS_IIB_bgl_like"/>
    <property type="match status" value="1"/>
</dbReference>
<dbReference type="PANTHER" id="PTHR30185:SF18">
    <property type="entry name" value="TRANSCRIPTIONAL REGULATOR MTLR"/>
    <property type="match status" value="1"/>
</dbReference>
<keyword evidence="3" id="KW-0805">Transcription regulation</keyword>
<dbReference type="Gene3D" id="3.40.50.2300">
    <property type="match status" value="1"/>
</dbReference>
<dbReference type="SUPFAM" id="SSF63520">
    <property type="entry name" value="PTS-regulatory domain, PRD"/>
    <property type="match status" value="2"/>
</dbReference>
<dbReference type="Gene3D" id="1.10.10.10">
    <property type="entry name" value="Winged helix-like DNA-binding domain superfamily/Winged helix DNA-binding domain"/>
    <property type="match status" value="1"/>
</dbReference>
<dbReference type="InterPro" id="IPR036095">
    <property type="entry name" value="PTS_EIIB-like_sf"/>
</dbReference>
<keyword evidence="4" id="KW-0010">Activator</keyword>
<dbReference type="RefSeq" id="WP_162371365.1">
    <property type="nucleotide sequence ID" value="NZ_JAAEEH010000050.1"/>
</dbReference>
<dbReference type="EMBL" id="JAAEEH010000050">
    <property type="protein sequence ID" value="NDL68644.1"/>
    <property type="molecule type" value="Genomic_DNA"/>
</dbReference>
<feature type="domain" description="PRD" evidence="7">
    <location>
        <begin position="290"/>
        <end position="397"/>
    </location>
</feature>
<organism evidence="8 9">
    <name type="scientific">Anaerotalea alkaliphila</name>
    <dbReference type="NCBI Taxonomy" id="2662126"/>
    <lineage>
        <taxon>Bacteria</taxon>
        <taxon>Bacillati</taxon>
        <taxon>Bacillota</taxon>
        <taxon>Clostridia</taxon>
        <taxon>Eubacteriales</taxon>
        <taxon>Anaerotalea</taxon>
    </lineage>
</organism>
<dbReference type="Pfam" id="PF05043">
    <property type="entry name" value="Mga"/>
    <property type="match status" value="1"/>
</dbReference>
<evidence type="ECO:0000256" key="2">
    <source>
        <dbReference type="ARBA" id="ARBA00022737"/>
    </source>
</evidence>
<dbReference type="InterPro" id="IPR036388">
    <property type="entry name" value="WH-like_DNA-bd_sf"/>
</dbReference>
<dbReference type="GO" id="GO:0009401">
    <property type="term" value="P:phosphoenolpyruvate-dependent sugar phosphotransferase system"/>
    <property type="evidence" value="ECO:0007669"/>
    <property type="project" value="InterPro"/>
</dbReference>
<proteinExistence type="predicted"/>
<reference evidence="8 9" key="1">
    <citation type="submission" date="2020-01" db="EMBL/GenBank/DDBJ databases">
        <title>Anaeroalcalibacter tamaniensis gen. nov., sp. nov., moderately halophilic strictly anaerobic fermenter bacterium from mud volcano of Taman peninsula.</title>
        <authorList>
            <person name="Frolova A."/>
            <person name="Merkel A.Y."/>
            <person name="Slobodkin A.I."/>
        </authorList>
    </citation>
    <scope>NUCLEOTIDE SEQUENCE [LARGE SCALE GENOMIC DNA]</scope>
    <source>
        <strain evidence="8 9">F-3ap</strain>
    </source>
</reference>
<dbReference type="InterPro" id="IPR050661">
    <property type="entry name" value="BglG_antiterminators"/>
</dbReference>
<evidence type="ECO:0000313" key="8">
    <source>
        <dbReference type="EMBL" id="NDL68644.1"/>
    </source>
</evidence>
<evidence type="ECO:0000256" key="4">
    <source>
        <dbReference type="ARBA" id="ARBA00023159"/>
    </source>
</evidence>
<name>A0A7X5KNA0_9FIRM</name>
<dbReference type="InterPro" id="IPR002178">
    <property type="entry name" value="PTS_EIIA_type-2_dom"/>
</dbReference>
<dbReference type="Gene3D" id="3.40.930.10">
    <property type="entry name" value="Mannitol-specific EII, Chain A"/>
    <property type="match status" value="1"/>
</dbReference>
<dbReference type="GO" id="GO:0006355">
    <property type="term" value="P:regulation of DNA-templated transcription"/>
    <property type="evidence" value="ECO:0007669"/>
    <property type="project" value="InterPro"/>
</dbReference>
<evidence type="ECO:0000259" key="7">
    <source>
        <dbReference type="PROSITE" id="PS51372"/>
    </source>
</evidence>
<dbReference type="InterPro" id="IPR036390">
    <property type="entry name" value="WH_DNA-bd_sf"/>
</dbReference>
<dbReference type="AlphaFoldDB" id="A0A7X5KNA0"/>
<dbReference type="Proteomes" id="UP000461585">
    <property type="component" value="Unassembled WGS sequence"/>
</dbReference>
<gene>
    <name evidence="8" type="ORF">GXN74_12940</name>
</gene>
<keyword evidence="1" id="KW-0808">Transferase</keyword>
<keyword evidence="5" id="KW-0804">Transcription</keyword>
<evidence type="ECO:0000313" key="9">
    <source>
        <dbReference type="Proteomes" id="UP000461585"/>
    </source>
</evidence>
<evidence type="ECO:0000256" key="1">
    <source>
        <dbReference type="ARBA" id="ARBA00022679"/>
    </source>
</evidence>
<evidence type="ECO:0000256" key="3">
    <source>
        <dbReference type="ARBA" id="ARBA00023015"/>
    </source>
</evidence>
<evidence type="ECO:0000256" key="5">
    <source>
        <dbReference type="ARBA" id="ARBA00023163"/>
    </source>
</evidence>
<dbReference type="SUPFAM" id="SSF55804">
    <property type="entry name" value="Phoshotransferase/anion transport protein"/>
    <property type="match status" value="1"/>
</dbReference>
<dbReference type="Pfam" id="PF00359">
    <property type="entry name" value="PTS_EIIA_2"/>
    <property type="match status" value="1"/>
</dbReference>
<keyword evidence="9" id="KW-1185">Reference proteome</keyword>
<accession>A0A7X5KNA0</accession>
<dbReference type="SUPFAM" id="SSF52794">
    <property type="entry name" value="PTS system IIB component-like"/>
    <property type="match status" value="1"/>
</dbReference>
<dbReference type="SUPFAM" id="SSF46785">
    <property type="entry name" value="Winged helix' DNA-binding domain"/>
    <property type="match status" value="1"/>
</dbReference>